<proteinExistence type="predicted"/>
<evidence type="ECO:0000313" key="1">
    <source>
        <dbReference type="EMBL" id="CAK0843952.1"/>
    </source>
</evidence>
<dbReference type="EMBL" id="CAUYUJ010014618">
    <property type="protein sequence ID" value="CAK0843952.1"/>
    <property type="molecule type" value="Genomic_DNA"/>
</dbReference>
<evidence type="ECO:0000313" key="2">
    <source>
        <dbReference type="Proteomes" id="UP001189429"/>
    </source>
</evidence>
<organism evidence="1 2">
    <name type="scientific">Prorocentrum cordatum</name>
    <dbReference type="NCBI Taxonomy" id="2364126"/>
    <lineage>
        <taxon>Eukaryota</taxon>
        <taxon>Sar</taxon>
        <taxon>Alveolata</taxon>
        <taxon>Dinophyceae</taxon>
        <taxon>Prorocentrales</taxon>
        <taxon>Prorocentraceae</taxon>
        <taxon>Prorocentrum</taxon>
    </lineage>
</organism>
<accession>A0ABN9TDW2</accession>
<sequence>AALGLASLELIQAAEHHLREPVAPFGLHAERPGVVPGARCLHLRQLQAGCLPTRSLTLV</sequence>
<reference evidence="1" key="1">
    <citation type="submission" date="2023-10" db="EMBL/GenBank/DDBJ databases">
        <authorList>
            <person name="Chen Y."/>
            <person name="Shah S."/>
            <person name="Dougan E. K."/>
            <person name="Thang M."/>
            <person name="Chan C."/>
        </authorList>
    </citation>
    <scope>NUCLEOTIDE SEQUENCE [LARGE SCALE GENOMIC DNA]</scope>
</reference>
<gene>
    <name evidence="1" type="ORF">PCOR1329_LOCUS38142</name>
</gene>
<protein>
    <submittedName>
        <fullName evidence="1">Uncharacterized protein</fullName>
    </submittedName>
</protein>
<dbReference type="Proteomes" id="UP001189429">
    <property type="component" value="Unassembled WGS sequence"/>
</dbReference>
<comment type="caution">
    <text evidence="1">The sequence shown here is derived from an EMBL/GenBank/DDBJ whole genome shotgun (WGS) entry which is preliminary data.</text>
</comment>
<keyword evidence="2" id="KW-1185">Reference proteome</keyword>
<feature type="non-terminal residue" evidence="1">
    <location>
        <position position="1"/>
    </location>
</feature>
<name>A0ABN9TDW2_9DINO</name>